<keyword evidence="3" id="KW-1185">Reference proteome</keyword>
<name>A0A392QSJ1_9FABA</name>
<dbReference type="AlphaFoldDB" id="A0A392QSJ1"/>
<dbReference type="EMBL" id="LXQA010158233">
    <property type="protein sequence ID" value="MCI27248.1"/>
    <property type="molecule type" value="Genomic_DNA"/>
</dbReference>
<reference evidence="2 3" key="1">
    <citation type="journal article" date="2018" name="Front. Plant Sci.">
        <title>Red Clover (Trifolium pratense) and Zigzag Clover (T. medium) - A Picture of Genomic Similarities and Differences.</title>
        <authorList>
            <person name="Dluhosova J."/>
            <person name="Istvanek J."/>
            <person name="Nedelnik J."/>
            <person name="Repkova J."/>
        </authorList>
    </citation>
    <scope>NUCLEOTIDE SEQUENCE [LARGE SCALE GENOMIC DNA]</scope>
    <source>
        <strain evidence="3">cv. 10/8</strain>
        <tissue evidence="2">Leaf</tissue>
    </source>
</reference>
<evidence type="ECO:0000313" key="2">
    <source>
        <dbReference type="EMBL" id="MCI27248.1"/>
    </source>
</evidence>
<dbReference type="Proteomes" id="UP000265520">
    <property type="component" value="Unassembled WGS sequence"/>
</dbReference>
<accession>A0A392QSJ1</accession>
<protein>
    <recommendedName>
        <fullName evidence="1">Putative plant transposon protein domain-containing protein</fullName>
    </recommendedName>
</protein>
<dbReference type="InterPro" id="IPR046796">
    <property type="entry name" value="Transposase_32_dom"/>
</dbReference>
<organism evidence="2 3">
    <name type="scientific">Trifolium medium</name>
    <dbReference type="NCBI Taxonomy" id="97028"/>
    <lineage>
        <taxon>Eukaryota</taxon>
        <taxon>Viridiplantae</taxon>
        <taxon>Streptophyta</taxon>
        <taxon>Embryophyta</taxon>
        <taxon>Tracheophyta</taxon>
        <taxon>Spermatophyta</taxon>
        <taxon>Magnoliopsida</taxon>
        <taxon>eudicotyledons</taxon>
        <taxon>Gunneridae</taxon>
        <taxon>Pentapetalae</taxon>
        <taxon>rosids</taxon>
        <taxon>fabids</taxon>
        <taxon>Fabales</taxon>
        <taxon>Fabaceae</taxon>
        <taxon>Papilionoideae</taxon>
        <taxon>50 kb inversion clade</taxon>
        <taxon>NPAAA clade</taxon>
        <taxon>Hologalegina</taxon>
        <taxon>IRL clade</taxon>
        <taxon>Trifolieae</taxon>
        <taxon>Trifolium</taxon>
    </lineage>
</organism>
<evidence type="ECO:0000313" key="3">
    <source>
        <dbReference type="Proteomes" id="UP000265520"/>
    </source>
</evidence>
<evidence type="ECO:0000259" key="1">
    <source>
        <dbReference type="Pfam" id="PF20167"/>
    </source>
</evidence>
<feature type="non-terminal residue" evidence="2">
    <location>
        <position position="108"/>
    </location>
</feature>
<dbReference type="Pfam" id="PF20167">
    <property type="entry name" value="Transposase_32"/>
    <property type="match status" value="1"/>
</dbReference>
<sequence>MHQERGFAPDILLGRPEIKLQLVERGWETYNEIVTQRDGDKHSVTLVKEFIANASQKMPRDEVFTSYVRGQLVDYSSEAINRLLGAHVPRNCAFRAMKEEIDDWDEPT</sequence>
<comment type="caution">
    <text evidence="2">The sequence shown here is derived from an EMBL/GenBank/DDBJ whole genome shotgun (WGS) entry which is preliminary data.</text>
</comment>
<feature type="domain" description="Putative plant transposon protein" evidence="1">
    <location>
        <begin position="24"/>
        <end position="106"/>
    </location>
</feature>
<proteinExistence type="predicted"/>